<gene>
    <name evidence="7" type="ORF">EOT10_35765</name>
</gene>
<evidence type="ECO:0000313" key="7">
    <source>
        <dbReference type="EMBL" id="RVU16726.1"/>
    </source>
</evidence>
<dbReference type="InterPro" id="IPR036244">
    <property type="entry name" value="TipA-like_antibiotic-bd"/>
</dbReference>
<evidence type="ECO:0000256" key="4">
    <source>
        <dbReference type="ARBA" id="ARBA00023163"/>
    </source>
</evidence>
<keyword evidence="8" id="KW-1185">Reference proteome</keyword>
<dbReference type="PRINTS" id="PR00040">
    <property type="entry name" value="HTHMERR"/>
</dbReference>
<evidence type="ECO:0000256" key="5">
    <source>
        <dbReference type="SAM" id="Coils"/>
    </source>
</evidence>
<dbReference type="PROSITE" id="PS50937">
    <property type="entry name" value="HTH_MERR_2"/>
    <property type="match status" value="1"/>
</dbReference>
<dbReference type="RefSeq" id="WP_127832554.1">
    <property type="nucleotide sequence ID" value="NZ_RZYA01000026.1"/>
</dbReference>
<evidence type="ECO:0000256" key="3">
    <source>
        <dbReference type="ARBA" id="ARBA00023159"/>
    </source>
</evidence>
<evidence type="ECO:0000259" key="6">
    <source>
        <dbReference type="PROSITE" id="PS50937"/>
    </source>
</evidence>
<dbReference type="Pfam" id="PF07739">
    <property type="entry name" value="TipAS"/>
    <property type="match status" value="1"/>
</dbReference>
<keyword evidence="4" id="KW-0804">Transcription</keyword>
<dbReference type="PROSITE" id="PS00552">
    <property type="entry name" value="HTH_MERR_1"/>
    <property type="match status" value="1"/>
</dbReference>
<dbReference type="InterPro" id="IPR012925">
    <property type="entry name" value="TipAS_dom"/>
</dbReference>
<dbReference type="InterPro" id="IPR009061">
    <property type="entry name" value="DNA-bd_dom_put_sf"/>
</dbReference>
<dbReference type="Pfam" id="PF13411">
    <property type="entry name" value="MerR_1"/>
    <property type="match status" value="1"/>
</dbReference>
<dbReference type="EMBL" id="RZYA01000026">
    <property type="protein sequence ID" value="RVU16726.1"/>
    <property type="molecule type" value="Genomic_DNA"/>
</dbReference>
<dbReference type="InterPro" id="IPR000551">
    <property type="entry name" value="MerR-type_HTH_dom"/>
</dbReference>
<keyword evidence="5" id="KW-0175">Coiled coil</keyword>
<dbReference type="PANTHER" id="PTHR30204:SF90">
    <property type="entry name" value="HTH-TYPE TRANSCRIPTIONAL ACTIVATOR MTA"/>
    <property type="match status" value="1"/>
</dbReference>
<reference evidence="7 8" key="1">
    <citation type="submission" date="2019-01" db="EMBL/GenBank/DDBJ databases">
        <title>Genome sequences of Streptomyces and Rhizobium isolates collected from root and soil.</title>
        <authorList>
            <person name="Chhettri S."/>
            <person name="Sevigny J.L."/>
            <person name="Sen A."/>
            <person name="Ennis N."/>
            <person name="Tisa L."/>
        </authorList>
    </citation>
    <scope>NUCLEOTIDE SEQUENCE [LARGE SCALE GENOMIC DNA]</scope>
    <source>
        <strain evidence="7 8">San01</strain>
    </source>
</reference>
<dbReference type="OrthoDB" id="9809391at2"/>
<feature type="domain" description="HTH merR-type" evidence="6">
    <location>
        <begin position="1"/>
        <end position="71"/>
    </location>
</feature>
<dbReference type="SUPFAM" id="SSF46955">
    <property type="entry name" value="Putative DNA-binding domain"/>
    <property type="match status" value="1"/>
</dbReference>
<feature type="coiled-coil region" evidence="5">
    <location>
        <begin position="77"/>
        <end position="104"/>
    </location>
</feature>
<evidence type="ECO:0000313" key="8">
    <source>
        <dbReference type="Proteomes" id="UP000283128"/>
    </source>
</evidence>
<dbReference type="PANTHER" id="PTHR30204">
    <property type="entry name" value="REDOX-CYCLING DRUG-SENSING TRANSCRIPTIONAL ACTIVATOR SOXR"/>
    <property type="match status" value="1"/>
</dbReference>
<dbReference type="GO" id="GO:0003700">
    <property type="term" value="F:DNA-binding transcription factor activity"/>
    <property type="evidence" value="ECO:0007669"/>
    <property type="project" value="InterPro"/>
</dbReference>
<dbReference type="SUPFAM" id="SSF89082">
    <property type="entry name" value="Antibiotic binding domain of TipA-like multidrug resistance regulators"/>
    <property type="match status" value="1"/>
</dbReference>
<proteinExistence type="predicted"/>
<evidence type="ECO:0000256" key="2">
    <source>
        <dbReference type="ARBA" id="ARBA00023125"/>
    </source>
</evidence>
<evidence type="ECO:0000256" key="1">
    <source>
        <dbReference type="ARBA" id="ARBA00023015"/>
    </source>
</evidence>
<dbReference type="Proteomes" id="UP000283128">
    <property type="component" value="Unassembled WGS sequence"/>
</dbReference>
<dbReference type="GO" id="GO:0003677">
    <property type="term" value="F:DNA binding"/>
    <property type="evidence" value="ECO:0007669"/>
    <property type="project" value="UniProtKB-KW"/>
</dbReference>
<dbReference type="InterPro" id="IPR047057">
    <property type="entry name" value="MerR_fam"/>
</dbReference>
<organism evidence="7 8">
    <name type="scientific">Streptomyces antnestii</name>
    <dbReference type="NCBI Taxonomy" id="2494256"/>
    <lineage>
        <taxon>Bacteria</taxon>
        <taxon>Bacillati</taxon>
        <taxon>Actinomycetota</taxon>
        <taxon>Actinomycetes</taxon>
        <taxon>Kitasatosporales</taxon>
        <taxon>Streptomycetaceae</taxon>
        <taxon>Streptomyces</taxon>
    </lineage>
</organism>
<accession>A0A3S2V6D8</accession>
<sequence length="252" mass="29236">MRYSVGQVAGFAGVTVRTLHHYDEIGLLVPSERNHAGHRRYNETDLDRLQRILFYRELGFPLDEVQALLDDPATDPREHLRRQHRVLRARIEKLQKMADAVEHAMEAQKMGIQLTPEERFEVFGDKDPERYQEEAEQRWGNTEAWAESQRRAATYTKEDWQRIQAETEDWGRRYAALVAAGEEPSGEAATALAEEHRQHISQNYFEVSYEMHVCFGDMYVADERFKAFYDSMGEGVAEHLRDAIHANAARNA</sequence>
<dbReference type="Gene3D" id="1.10.490.50">
    <property type="entry name" value="Antibiotic binding domain of TipA-like multidrug resistance regulators"/>
    <property type="match status" value="1"/>
</dbReference>
<dbReference type="AlphaFoldDB" id="A0A3S2V6D8"/>
<dbReference type="SMART" id="SM00422">
    <property type="entry name" value="HTH_MERR"/>
    <property type="match status" value="1"/>
</dbReference>
<keyword evidence="1" id="KW-0805">Transcription regulation</keyword>
<keyword evidence="3" id="KW-0010">Activator</keyword>
<name>A0A3S2V6D8_9ACTN</name>
<dbReference type="CDD" id="cd01106">
    <property type="entry name" value="HTH_TipAL-Mta"/>
    <property type="match status" value="1"/>
</dbReference>
<protein>
    <submittedName>
        <fullName evidence="7">MerR family transcriptional regulator</fullName>
    </submittedName>
</protein>
<keyword evidence="2" id="KW-0238">DNA-binding</keyword>
<dbReference type="Gene3D" id="1.10.1660.10">
    <property type="match status" value="1"/>
</dbReference>
<comment type="caution">
    <text evidence="7">The sequence shown here is derived from an EMBL/GenBank/DDBJ whole genome shotgun (WGS) entry which is preliminary data.</text>
</comment>